<dbReference type="EMBL" id="CM016553">
    <property type="protein sequence ID" value="TKW33218.1"/>
    <property type="molecule type" value="Genomic_DNA"/>
</dbReference>
<proteinExistence type="predicted"/>
<dbReference type="Gramene" id="TKW33218">
    <property type="protein sequence ID" value="TKW33218"/>
    <property type="gene ID" value="SEVIR_2G218450v2"/>
</dbReference>
<accession>A0A4U6VTP6</accession>
<name>A0A4U6VTP6_SETVI</name>
<gene>
    <name evidence="1" type="ORF">SEVIR_2G218450v2</name>
</gene>
<dbReference type="AlphaFoldDB" id="A0A4U6VTP6"/>
<evidence type="ECO:0000313" key="1">
    <source>
        <dbReference type="EMBL" id="TKW33218.1"/>
    </source>
</evidence>
<protein>
    <submittedName>
        <fullName evidence="1">Uncharacterized protein</fullName>
    </submittedName>
</protein>
<reference evidence="1" key="1">
    <citation type="submission" date="2019-03" db="EMBL/GenBank/DDBJ databases">
        <title>WGS assembly of Setaria viridis.</title>
        <authorList>
            <person name="Huang P."/>
            <person name="Jenkins J."/>
            <person name="Grimwood J."/>
            <person name="Barry K."/>
            <person name="Healey A."/>
            <person name="Mamidi S."/>
            <person name="Sreedasyam A."/>
            <person name="Shu S."/>
            <person name="Feldman M."/>
            <person name="Wu J."/>
            <person name="Yu Y."/>
            <person name="Chen C."/>
            <person name="Johnson J."/>
            <person name="Rokhsar D."/>
            <person name="Baxter I."/>
            <person name="Schmutz J."/>
            <person name="Brutnell T."/>
            <person name="Kellogg E."/>
        </authorList>
    </citation>
    <scope>NUCLEOTIDE SEQUENCE [LARGE SCALE GENOMIC DNA]</scope>
</reference>
<evidence type="ECO:0000313" key="2">
    <source>
        <dbReference type="Proteomes" id="UP000298652"/>
    </source>
</evidence>
<sequence>MFSELQVEGPLAALVEYVRNAQELILLCPAKHLEIQCMAEQLGGAGDDAGEDLLERWCFLMINTNP</sequence>
<organism evidence="1 2">
    <name type="scientific">Setaria viridis</name>
    <name type="common">Green bristlegrass</name>
    <name type="synonym">Setaria italica subsp. viridis</name>
    <dbReference type="NCBI Taxonomy" id="4556"/>
    <lineage>
        <taxon>Eukaryota</taxon>
        <taxon>Viridiplantae</taxon>
        <taxon>Streptophyta</taxon>
        <taxon>Embryophyta</taxon>
        <taxon>Tracheophyta</taxon>
        <taxon>Spermatophyta</taxon>
        <taxon>Magnoliopsida</taxon>
        <taxon>Liliopsida</taxon>
        <taxon>Poales</taxon>
        <taxon>Poaceae</taxon>
        <taxon>PACMAD clade</taxon>
        <taxon>Panicoideae</taxon>
        <taxon>Panicodae</taxon>
        <taxon>Paniceae</taxon>
        <taxon>Cenchrinae</taxon>
        <taxon>Setaria</taxon>
    </lineage>
</organism>
<keyword evidence="2" id="KW-1185">Reference proteome</keyword>
<dbReference type="Proteomes" id="UP000298652">
    <property type="component" value="Chromosome 2"/>
</dbReference>